<organism evidence="2 3">
    <name type="scientific">Rhodobacter viridis</name>
    <dbReference type="NCBI Taxonomy" id="1054202"/>
    <lineage>
        <taxon>Bacteria</taxon>
        <taxon>Pseudomonadati</taxon>
        <taxon>Pseudomonadota</taxon>
        <taxon>Alphaproteobacteria</taxon>
        <taxon>Rhodobacterales</taxon>
        <taxon>Rhodobacter group</taxon>
        <taxon>Rhodobacter</taxon>
    </lineage>
</organism>
<accession>A0A318TNV1</accession>
<proteinExistence type="predicted"/>
<evidence type="ECO:0000313" key="3">
    <source>
        <dbReference type="Proteomes" id="UP000247727"/>
    </source>
</evidence>
<dbReference type="InterPro" id="IPR025235">
    <property type="entry name" value="DUF4178"/>
</dbReference>
<keyword evidence="3" id="KW-1185">Reference proteome</keyword>
<protein>
    <submittedName>
        <fullName evidence="2">Uncharacterized protein DUF4178</fullName>
    </submittedName>
</protein>
<dbReference type="AlphaFoldDB" id="A0A318TNV1"/>
<name>A0A318TNV1_9RHOB</name>
<gene>
    <name evidence="2" type="ORF">C8J30_1257</name>
</gene>
<dbReference type="EMBL" id="QJTK01000025">
    <property type="protein sequence ID" value="PYF06571.1"/>
    <property type="molecule type" value="Genomic_DNA"/>
</dbReference>
<comment type="caution">
    <text evidence="2">The sequence shown here is derived from an EMBL/GenBank/DDBJ whole genome shotgun (WGS) entry which is preliminary data.</text>
</comment>
<dbReference type="RefSeq" id="WP_181420946.1">
    <property type="nucleotide sequence ID" value="NZ_QJTK01000025.1"/>
</dbReference>
<dbReference type="Pfam" id="PF13785">
    <property type="entry name" value="DUF4178"/>
    <property type="match status" value="1"/>
</dbReference>
<sequence length="433" mass="47513">MISPEIRVAIRCPNCGAGLDILGGGRITTHICPYCSSALDATENYRLLETYTGMPRAQSPLAIGMEATLDGVSWTIIGVLTQEERDGVEVWTWVDHLLYSPTHGYCWLTLEDRHLILTRRWRKGTSPQFIGAAAVERAEAPPTASADGERFRYYETSTSRIVSIEGEFTWRPRPGDRETAVSLLGSSRMLSFVQTARETEVEMSRYPDQAAVWAAFGITDPPRPADLHPLQPRPDTAQGGDIGTFVKWGSAVFAVLSLALAVVFDLDGGHVVLDQIARTPFALPVPLEATGRRTQLILRAEIEENDWAQLEPALSDPEDQPVFETSREVGIYSGHDADGAWSEGSRFTAISFHPRVSGVYEIALDPPETGYGEAETGVARDIAVQVTVREAQSWPMPAFLLGLAFAALAAALHWRALRGSGVRFDGSDWEDDE</sequence>
<feature type="domain" description="DUF4178" evidence="1">
    <location>
        <begin position="63"/>
        <end position="205"/>
    </location>
</feature>
<evidence type="ECO:0000313" key="2">
    <source>
        <dbReference type="EMBL" id="PYF06571.1"/>
    </source>
</evidence>
<evidence type="ECO:0000259" key="1">
    <source>
        <dbReference type="Pfam" id="PF13785"/>
    </source>
</evidence>
<dbReference type="Proteomes" id="UP000247727">
    <property type="component" value="Unassembled WGS sequence"/>
</dbReference>
<reference evidence="2 3" key="1">
    <citation type="submission" date="2018-06" db="EMBL/GenBank/DDBJ databases">
        <title>Genomic Encyclopedia of Type Strains, Phase III (KMG-III): the genomes of soil and plant-associated and newly described type strains.</title>
        <authorList>
            <person name="Whitman W."/>
        </authorList>
    </citation>
    <scope>NUCLEOTIDE SEQUENCE [LARGE SCALE GENOMIC DNA]</scope>
    <source>
        <strain evidence="2 3">JA737</strain>
    </source>
</reference>